<dbReference type="EMBL" id="CAKOGP040000557">
    <property type="protein sequence ID" value="CAJ1936405.1"/>
    <property type="molecule type" value="Genomic_DNA"/>
</dbReference>
<evidence type="ECO:0000313" key="1">
    <source>
        <dbReference type="EMBL" id="CAJ1936405.1"/>
    </source>
</evidence>
<keyword evidence="2" id="KW-1185">Reference proteome</keyword>
<evidence type="ECO:0000313" key="2">
    <source>
        <dbReference type="Proteomes" id="UP001295423"/>
    </source>
</evidence>
<sequence>MAGLGRRSNEEINAILKKIMPECDSEYARYPMAYPRWLKLGEKGPKGEPTWIKSDQNAGIKKDYVYGRGPGGPAYYHLLTTNAYVNLYTKVSNARPGGCCAFSAEAREKVDEWDCANRILHARHVSKIPNDGEAAKAQMASAKDSARVHYDANVMQGNFGGGAGPGM</sequence>
<name>A0AAD2CJX0_9STRA</name>
<proteinExistence type="predicted"/>
<protein>
    <submittedName>
        <fullName evidence="1">Uncharacterized protein</fullName>
    </submittedName>
</protein>
<gene>
    <name evidence="1" type="ORF">CYCCA115_LOCUS5175</name>
</gene>
<dbReference type="AlphaFoldDB" id="A0AAD2CJX0"/>
<accession>A0AAD2CJX0</accession>
<dbReference type="Proteomes" id="UP001295423">
    <property type="component" value="Unassembled WGS sequence"/>
</dbReference>
<reference evidence="1" key="1">
    <citation type="submission" date="2023-08" db="EMBL/GenBank/DDBJ databases">
        <authorList>
            <person name="Audoor S."/>
            <person name="Bilcke G."/>
        </authorList>
    </citation>
    <scope>NUCLEOTIDE SEQUENCE</scope>
</reference>
<organism evidence="1 2">
    <name type="scientific">Cylindrotheca closterium</name>
    <dbReference type="NCBI Taxonomy" id="2856"/>
    <lineage>
        <taxon>Eukaryota</taxon>
        <taxon>Sar</taxon>
        <taxon>Stramenopiles</taxon>
        <taxon>Ochrophyta</taxon>
        <taxon>Bacillariophyta</taxon>
        <taxon>Bacillariophyceae</taxon>
        <taxon>Bacillariophycidae</taxon>
        <taxon>Bacillariales</taxon>
        <taxon>Bacillariaceae</taxon>
        <taxon>Cylindrotheca</taxon>
    </lineage>
</organism>
<comment type="caution">
    <text evidence="1">The sequence shown here is derived from an EMBL/GenBank/DDBJ whole genome shotgun (WGS) entry which is preliminary data.</text>
</comment>